<keyword evidence="1" id="KW-0472">Membrane</keyword>
<organism evidence="2 3">
    <name type="scientific">Paractinoplanes rishiriensis</name>
    <dbReference type="NCBI Taxonomy" id="1050105"/>
    <lineage>
        <taxon>Bacteria</taxon>
        <taxon>Bacillati</taxon>
        <taxon>Actinomycetota</taxon>
        <taxon>Actinomycetes</taxon>
        <taxon>Micromonosporales</taxon>
        <taxon>Micromonosporaceae</taxon>
        <taxon>Paractinoplanes</taxon>
    </lineage>
</organism>
<comment type="caution">
    <text evidence="2">The sequence shown here is derived from an EMBL/GenBank/DDBJ whole genome shotgun (WGS) entry which is preliminary data.</text>
</comment>
<feature type="transmembrane region" description="Helical" evidence="1">
    <location>
        <begin position="395"/>
        <end position="414"/>
    </location>
</feature>
<evidence type="ECO:0000313" key="2">
    <source>
        <dbReference type="EMBL" id="GIE97377.1"/>
    </source>
</evidence>
<protein>
    <recommendedName>
        <fullName evidence="4">Secreted protein</fullName>
    </recommendedName>
</protein>
<evidence type="ECO:0008006" key="4">
    <source>
        <dbReference type="Google" id="ProtNLM"/>
    </source>
</evidence>
<reference evidence="2" key="1">
    <citation type="submission" date="2021-01" db="EMBL/GenBank/DDBJ databases">
        <title>Whole genome shotgun sequence of Actinoplanes rishiriensis NBRC 108556.</title>
        <authorList>
            <person name="Komaki H."/>
            <person name="Tamura T."/>
        </authorList>
    </citation>
    <scope>NUCLEOTIDE SEQUENCE</scope>
    <source>
        <strain evidence="2">NBRC 108556</strain>
    </source>
</reference>
<evidence type="ECO:0000313" key="3">
    <source>
        <dbReference type="Proteomes" id="UP000636960"/>
    </source>
</evidence>
<proteinExistence type="predicted"/>
<keyword evidence="1" id="KW-1133">Transmembrane helix</keyword>
<dbReference type="Proteomes" id="UP000636960">
    <property type="component" value="Unassembled WGS sequence"/>
</dbReference>
<sequence length="422" mass="43486">MLRGRIRTPELYRLVTAGLVLLAVATGAAALAAERHRSALLADITAVSGPLSVGAQELHRSLADADATAATAFLTNGVEPAALRQRYLDDIARASAALAVALRDADDADAARLARLADQLPVYTGLVETARSYNRQGLPLGGAYLREASALMREVLLPAAQELFAGAQSRLIAAQRSAAGFPGGVLLLGLVTVGALVAAQVLLARRTNRVFNPGLVAASLVALLALAWPAVALTVAAGQVGAGHRDGSALVSLLADARRTALQARADEALTLIARGNGAAFEKDFDAMLTGLIGPDGRTGLLLRAGAQAPAAADRAVIEEARGAARDWRERHRRVRALDDGGNYQQAVATATATGPDSPAAAFGRLDAAVSRALETANRRVDRQAGDAGGTLRGLAAGLVLLTAGLVAAVLLGFRPRIGEYR</sequence>
<keyword evidence="1" id="KW-0812">Transmembrane</keyword>
<dbReference type="AlphaFoldDB" id="A0A919K1X9"/>
<dbReference type="EMBL" id="BOMV01000056">
    <property type="protein sequence ID" value="GIE97377.1"/>
    <property type="molecule type" value="Genomic_DNA"/>
</dbReference>
<keyword evidence="3" id="KW-1185">Reference proteome</keyword>
<dbReference type="RefSeq" id="WP_203784257.1">
    <property type="nucleotide sequence ID" value="NZ_BOMV01000056.1"/>
</dbReference>
<name>A0A919K1X9_9ACTN</name>
<accession>A0A919K1X9</accession>
<gene>
    <name evidence="2" type="ORF">Ari01nite_48420</name>
</gene>
<feature type="transmembrane region" description="Helical" evidence="1">
    <location>
        <begin position="179"/>
        <end position="203"/>
    </location>
</feature>
<feature type="transmembrane region" description="Helical" evidence="1">
    <location>
        <begin position="215"/>
        <end position="237"/>
    </location>
</feature>
<evidence type="ECO:0000256" key="1">
    <source>
        <dbReference type="SAM" id="Phobius"/>
    </source>
</evidence>